<dbReference type="RefSeq" id="XP_007638631.1">
    <property type="nucleotide sequence ID" value="XM_007640441.3"/>
</dbReference>
<dbReference type="PANTHER" id="PTHR39235:SF1">
    <property type="entry name" value="PHOSPHATIDYLINOSITOL N-ACETYLGLUCOSAMINYLTRANSFERASE SUBUNIT Y"/>
    <property type="match status" value="1"/>
</dbReference>
<keyword evidence="1" id="KW-1133">Transmembrane helix</keyword>
<evidence type="ECO:0000313" key="3">
    <source>
        <dbReference type="RefSeq" id="XP_027267415.1"/>
    </source>
</evidence>
<evidence type="ECO:0000313" key="2">
    <source>
        <dbReference type="Proteomes" id="UP001108280"/>
    </source>
</evidence>
<keyword evidence="3 4" id="KW-0808">Transferase</keyword>
<dbReference type="GO" id="GO:0016757">
    <property type="term" value="F:glycosyltransferase activity"/>
    <property type="evidence" value="ECO:0007669"/>
    <property type="project" value="UniProtKB-KW"/>
</dbReference>
<evidence type="ECO:0000313" key="7">
    <source>
        <dbReference type="RefSeq" id="XP_035299426.1"/>
    </source>
</evidence>
<organism evidence="2 4">
    <name type="scientific">Cricetulus griseus</name>
    <name type="common">Chinese hamster</name>
    <name type="synonym">Cricetulus barabensis griseus</name>
    <dbReference type="NCBI Taxonomy" id="10029"/>
    <lineage>
        <taxon>Eukaryota</taxon>
        <taxon>Metazoa</taxon>
        <taxon>Chordata</taxon>
        <taxon>Craniata</taxon>
        <taxon>Vertebrata</taxon>
        <taxon>Euteleostomi</taxon>
        <taxon>Mammalia</taxon>
        <taxon>Eutheria</taxon>
        <taxon>Euarchontoglires</taxon>
        <taxon>Glires</taxon>
        <taxon>Rodentia</taxon>
        <taxon>Myomorpha</taxon>
        <taxon>Muroidea</taxon>
        <taxon>Cricetidae</taxon>
        <taxon>Cricetinae</taxon>
        <taxon>Cricetulus</taxon>
    </lineage>
</organism>
<keyword evidence="1" id="KW-0812">Transmembrane</keyword>
<gene>
    <name evidence="3 4 5 6 7" type="primary">Pigy</name>
</gene>
<reference evidence="2" key="1">
    <citation type="journal article" date="2018" name="Biotechnol. Bioeng.">
        <title>A reference genome of the Chinese hamster based on a hybrid assembly strategy.</title>
        <authorList>
            <person name="Rupp O."/>
            <person name="MacDonald M.L."/>
            <person name="Li S."/>
            <person name="Dhiman H."/>
            <person name="Polson S."/>
            <person name="Griep S."/>
            <person name="Heffner K."/>
            <person name="Hernandez I."/>
            <person name="Brinkrolf K."/>
            <person name="Jadhav V."/>
            <person name="Samoudi M."/>
            <person name="Hao H."/>
            <person name="Kingham B."/>
            <person name="Goesmann A."/>
            <person name="Betenbaugh M.J."/>
            <person name="Lewis N.E."/>
            <person name="Borth N."/>
            <person name="Lee K.H."/>
        </authorList>
    </citation>
    <scope>NUCLEOTIDE SEQUENCE [LARGE SCALE GENOMIC DNA]</scope>
    <source>
        <strain evidence="2">17A/GY</strain>
    </source>
</reference>
<reference evidence="3 4" key="3">
    <citation type="submission" date="2025-04" db="UniProtKB">
        <authorList>
            <consortium name="RefSeq"/>
        </authorList>
    </citation>
    <scope>IDENTIFICATION</scope>
    <source>
        <strain evidence="3 4">17A/GY</strain>
        <tissue evidence="3 4">Liver</tissue>
    </source>
</reference>
<dbReference type="InterPro" id="IPR029164">
    <property type="entry name" value="PIG-Y"/>
</dbReference>
<evidence type="ECO:0000313" key="4">
    <source>
        <dbReference type="RefSeq" id="XP_027267416.1"/>
    </source>
</evidence>
<keyword evidence="2" id="KW-1185">Reference proteome</keyword>
<dbReference type="RefSeq" id="XP_035299425.1">
    <property type="nucleotide sequence ID" value="XM_035443534.1"/>
</dbReference>
<proteinExistence type="predicted"/>
<dbReference type="GO" id="GO:0006506">
    <property type="term" value="P:GPI anchor biosynthetic process"/>
    <property type="evidence" value="ECO:0007669"/>
    <property type="project" value="TreeGrafter"/>
</dbReference>
<dbReference type="KEGG" id="cge:100752710"/>
<feature type="transmembrane region" description="Helical" evidence="1">
    <location>
        <begin position="68"/>
        <end position="91"/>
    </location>
</feature>
<dbReference type="AlphaFoldDB" id="A0A9J7FWJ8"/>
<dbReference type="GeneID" id="100752710"/>
<keyword evidence="1" id="KW-0472">Membrane</keyword>
<evidence type="ECO:0000313" key="6">
    <source>
        <dbReference type="RefSeq" id="XP_035299425.1"/>
    </source>
</evidence>
<feature type="transmembrane region" description="Helical" evidence="1">
    <location>
        <begin position="28"/>
        <end position="48"/>
    </location>
</feature>
<dbReference type="RefSeq" id="XP_035299426.1">
    <property type="nucleotide sequence ID" value="XM_035443535.1"/>
</dbReference>
<reference evidence="2" key="2">
    <citation type="journal article" date="2020" name="Biotechnol. Bioeng.">
        <title>Chromosome-scale scaffolds for the Chinese hamster reference genome assembly to facilitate the study of the CHO epigenome.</title>
        <authorList>
            <person name="Hilliard W."/>
            <person name="MacDonald M."/>
            <person name="Lee K.H."/>
        </authorList>
    </citation>
    <scope>NUCLEOTIDE SEQUENCE [LARGE SCALE GENOMIC DNA]</scope>
    <source>
        <strain evidence="2">17A/GY</strain>
    </source>
</reference>
<dbReference type="Pfam" id="PF15159">
    <property type="entry name" value="PIG-Y"/>
    <property type="match status" value="1"/>
</dbReference>
<protein>
    <submittedName>
        <fullName evidence="3 4">Phosphatidylinositol N-acetylglucosaminyltransferase subunit Y</fullName>
    </submittedName>
</protein>
<dbReference type="RefSeq" id="XP_027267417.1">
    <property type="nucleotide sequence ID" value="XM_027411616.2"/>
</dbReference>
<evidence type="ECO:0000256" key="1">
    <source>
        <dbReference type="SAM" id="Phobius"/>
    </source>
</evidence>
<dbReference type="PANTHER" id="PTHR39235">
    <property type="entry name" value="PHOSPHATIDYLINOSITOL N-ACETYLGLUCOSAMINYLTRANSFERASE SUBUNIT Y"/>
    <property type="match status" value="1"/>
</dbReference>
<accession>A0A9J7FWJ8</accession>
<evidence type="ECO:0000313" key="5">
    <source>
        <dbReference type="RefSeq" id="XP_027267417.1"/>
    </source>
</evidence>
<sequence>MRSWHQQNFENNRVSLTLYTFEEGRRMFPSLPTLTVLIPLVSLAGLFYSATVEEGFPQGCTSASSLCFYSLLLPVTVPVYVFFHLWTWMGLKLFRHN</sequence>
<dbReference type="OrthoDB" id="8902753at2759"/>
<keyword evidence="3 4" id="KW-0328">Glycosyltransferase</keyword>
<dbReference type="RefSeq" id="XP_027267416.1">
    <property type="nucleotide sequence ID" value="XM_027411615.2"/>
</dbReference>
<dbReference type="Proteomes" id="UP001108280">
    <property type="component" value="Chromosome 4"/>
</dbReference>
<name>A0A9J7FWJ8_CRIGR</name>
<dbReference type="RefSeq" id="XP_027267415.1">
    <property type="nucleotide sequence ID" value="XM_027411614.2"/>
</dbReference>
<dbReference type="GO" id="GO:0000506">
    <property type="term" value="C:glycosylphosphatidylinositol-N-acetylglucosaminyltransferase (GPI-GnT) complex"/>
    <property type="evidence" value="ECO:0007669"/>
    <property type="project" value="TreeGrafter"/>
</dbReference>
<dbReference type="CTD" id="84992"/>